<protein>
    <submittedName>
        <fullName evidence="1">Uncharacterized protein</fullName>
    </submittedName>
</protein>
<dbReference type="EMBL" id="BMAT01004631">
    <property type="protein sequence ID" value="GFR77244.1"/>
    <property type="molecule type" value="Genomic_DNA"/>
</dbReference>
<dbReference type="AlphaFoldDB" id="A0AAV4FVX5"/>
<gene>
    <name evidence="1" type="ORF">ElyMa_002232100</name>
</gene>
<proteinExistence type="predicted"/>
<evidence type="ECO:0000313" key="1">
    <source>
        <dbReference type="EMBL" id="GFR77244.1"/>
    </source>
</evidence>
<comment type="caution">
    <text evidence="1">The sequence shown here is derived from an EMBL/GenBank/DDBJ whole genome shotgun (WGS) entry which is preliminary data.</text>
</comment>
<dbReference type="Proteomes" id="UP000762676">
    <property type="component" value="Unassembled WGS sequence"/>
</dbReference>
<sequence length="161" mass="17907">MVAALVATYCHGNKEVGRMGGRIYVCIRYFYAGTIFYYYPCVNTPKALGQHLKRVYGRLESYQNSYLRHANYSCSVALALVIYSRTRRGGLSQKLKDGFGITKVEEANKKTRRGREKIRTKRGLWDITAGAVGGAGGNTLQSQVSKVTLVMLPRLKASLST</sequence>
<keyword evidence="2" id="KW-1185">Reference proteome</keyword>
<reference evidence="1 2" key="1">
    <citation type="journal article" date="2021" name="Elife">
        <title>Chloroplast acquisition without the gene transfer in kleptoplastic sea slugs, Plakobranchus ocellatus.</title>
        <authorList>
            <person name="Maeda T."/>
            <person name="Takahashi S."/>
            <person name="Yoshida T."/>
            <person name="Shimamura S."/>
            <person name="Takaki Y."/>
            <person name="Nagai Y."/>
            <person name="Toyoda A."/>
            <person name="Suzuki Y."/>
            <person name="Arimoto A."/>
            <person name="Ishii H."/>
            <person name="Satoh N."/>
            <person name="Nishiyama T."/>
            <person name="Hasebe M."/>
            <person name="Maruyama T."/>
            <person name="Minagawa J."/>
            <person name="Obokata J."/>
            <person name="Shigenobu S."/>
        </authorList>
    </citation>
    <scope>NUCLEOTIDE SEQUENCE [LARGE SCALE GENOMIC DNA]</scope>
</reference>
<organism evidence="1 2">
    <name type="scientific">Elysia marginata</name>
    <dbReference type="NCBI Taxonomy" id="1093978"/>
    <lineage>
        <taxon>Eukaryota</taxon>
        <taxon>Metazoa</taxon>
        <taxon>Spiralia</taxon>
        <taxon>Lophotrochozoa</taxon>
        <taxon>Mollusca</taxon>
        <taxon>Gastropoda</taxon>
        <taxon>Heterobranchia</taxon>
        <taxon>Euthyneura</taxon>
        <taxon>Panpulmonata</taxon>
        <taxon>Sacoglossa</taxon>
        <taxon>Placobranchoidea</taxon>
        <taxon>Plakobranchidae</taxon>
        <taxon>Elysia</taxon>
    </lineage>
</organism>
<name>A0AAV4FVX5_9GAST</name>
<accession>A0AAV4FVX5</accession>
<evidence type="ECO:0000313" key="2">
    <source>
        <dbReference type="Proteomes" id="UP000762676"/>
    </source>
</evidence>